<feature type="non-terminal residue" evidence="1">
    <location>
        <position position="53"/>
    </location>
</feature>
<dbReference type="AlphaFoldDB" id="A0AAD4QKM5"/>
<sequence>PWSTVLTGSISHPFSDNSHVSIYGFTAVWYHQYRLRRGHPVTPVAHDNQESIL</sequence>
<proteinExistence type="predicted"/>
<evidence type="ECO:0000313" key="1">
    <source>
        <dbReference type="EMBL" id="KAI0294502.1"/>
    </source>
</evidence>
<protein>
    <submittedName>
        <fullName evidence="1">Uncharacterized protein</fullName>
    </submittedName>
</protein>
<evidence type="ECO:0000313" key="2">
    <source>
        <dbReference type="Proteomes" id="UP001203297"/>
    </source>
</evidence>
<organism evidence="1 2">
    <name type="scientific">Multifurca ochricompacta</name>
    <dbReference type="NCBI Taxonomy" id="376703"/>
    <lineage>
        <taxon>Eukaryota</taxon>
        <taxon>Fungi</taxon>
        <taxon>Dikarya</taxon>
        <taxon>Basidiomycota</taxon>
        <taxon>Agaricomycotina</taxon>
        <taxon>Agaricomycetes</taxon>
        <taxon>Russulales</taxon>
        <taxon>Russulaceae</taxon>
        <taxon>Multifurca</taxon>
    </lineage>
</organism>
<comment type="caution">
    <text evidence="1">The sequence shown here is derived from an EMBL/GenBank/DDBJ whole genome shotgun (WGS) entry which is preliminary data.</text>
</comment>
<accession>A0AAD4QKM5</accession>
<reference evidence="1" key="1">
    <citation type="journal article" date="2022" name="New Phytol.">
        <title>Evolutionary transition to the ectomycorrhizal habit in the genomes of a hyperdiverse lineage of mushroom-forming fungi.</title>
        <authorList>
            <person name="Looney B."/>
            <person name="Miyauchi S."/>
            <person name="Morin E."/>
            <person name="Drula E."/>
            <person name="Courty P.E."/>
            <person name="Kohler A."/>
            <person name="Kuo A."/>
            <person name="LaButti K."/>
            <person name="Pangilinan J."/>
            <person name="Lipzen A."/>
            <person name="Riley R."/>
            <person name="Andreopoulos W."/>
            <person name="He G."/>
            <person name="Johnson J."/>
            <person name="Nolan M."/>
            <person name="Tritt A."/>
            <person name="Barry K.W."/>
            <person name="Grigoriev I.V."/>
            <person name="Nagy L.G."/>
            <person name="Hibbett D."/>
            <person name="Henrissat B."/>
            <person name="Matheny P.B."/>
            <person name="Labbe J."/>
            <person name="Martin F.M."/>
        </authorList>
    </citation>
    <scope>NUCLEOTIDE SEQUENCE</scope>
    <source>
        <strain evidence="1">BPL690</strain>
    </source>
</reference>
<dbReference type="EMBL" id="WTXG01000073">
    <property type="protein sequence ID" value="KAI0294502.1"/>
    <property type="molecule type" value="Genomic_DNA"/>
</dbReference>
<keyword evidence="2" id="KW-1185">Reference proteome</keyword>
<name>A0AAD4QKM5_9AGAM</name>
<dbReference type="Proteomes" id="UP001203297">
    <property type="component" value="Unassembled WGS sequence"/>
</dbReference>
<feature type="non-terminal residue" evidence="1">
    <location>
        <position position="1"/>
    </location>
</feature>
<gene>
    <name evidence="1" type="ORF">B0F90DRAFT_1756991</name>
</gene>